<organism evidence="1 2">
    <name type="scientific">Candidatus Anaerobiospirillum pullistercoris</name>
    <dbReference type="NCBI Taxonomy" id="2838452"/>
    <lineage>
        <taxon>Bacteria</taxon>
        <taxon>Pseudomonadati</taxon>
        <taxon>Pseudomonadota</taxon>
        <taxon>Gammaproteobacteria</taxon>
        <taxon>Aeromonadales</taxon>
        <taxon>Succinivibrionaceae</taxon>
        <taxon>Anaerobiospirillum</taxon>
    </lineage>
</organism>
<name>A0A9D1WBN1_9GAMM</name>
<dbReference type="GO" id="GO:0015774">
    <property type="term" value="P:polysaccharide transport"/>
    <property type="evidence" value="ECO:0007669"/>
    <property type="project" value="InterPro"/>
</dbReference>
<dbReference type="AlphaFoldDB" id="A0A9D1WBN1"/>
<gene>
    <name evidence="1" type="ORF">H9850_01735</name>
</gene>
<dbReference type="GO" id="GO:0000271">
    <property type="term" value="P:polysaccharide biosynthetic process"/>
    <property type="evidence" value="ECO:0007669"/>
    <property type="project" value="InterPro"/>
</dbReference>
<dbReference type="Proteomes" id="UP000886829">
    <property type="component" value="Unassembled WGS sequence"/>
</dbReference>
<dbReference type="EMBL" id="DXEV01000032">
    <property type="protein sequence ID" value="HIX56176.1"/>
    <property type="molecule type" value="Genomic_DNA"/>
</dbReference>
<dbReference type="Pfam" id="PF05159">
    <property type="entry name" value="Capsule_synth"/>
    <property type="match status" value="1"/>
</dbReference>
<accession>A0A9D1WBN1</accession>
<evidence type="ECO:0000313" key="1">
    <source>
        <dbReference type="EMBL" id="HIX56176.1"/>
    </source>
</evidence>
<reference evidence="1" key="1">
    <citation type="journal article" date="2021" name="PeerJ">
        <title>Extensive microbial diversity within the chicken gut microbiome revealed by metagenomics and culture.</title>
        <authorList>
            <person name="Gilroy R."/>
            <person name="Ravi A."/>
            <person name="Getino M."/>
            <person name="Pursley I."/>
            <person name="Horton D.L."/>
            <person name="Alikhan N.F."/>
            <person name="Baker D."/>
            <person name="Gharbi K."/>
            <person name="Hall N."/>
            <person name="Watson M."/>
            <person name="Adriaenssens E.M."/>
            <person name="Foster-Nyarko E."/>
            <person name="Jarju S."/>
            <person name="Secka A."/>
            <person name="Antonio M."/>
            <person name="Oren A."/>
            <person name="Chaudhuri R.R."/>
            <person name="La Ragione R."/>
            <person name="Hildebrand F."/>
            <person name="Pallen M.J."/>
        </authorList>
    </citation>
    <scope>NUCLEOTIDE SEQUENCE</scope>
    <source>
        <strain evidence="1">USASDec5-558</strain>
    </source>
</reference>
<protein>
    <recommendedName>
        <fullName evidence="3">Capsule polysaccharide biosynthesis protein</fullName>
    </recommendedName>
</protein>
<comment type="caution">
    <text evidence="1">The sequence shown here is derived from an EMBL/GenBank/DDBJ whole genome shotgun (WGS) entry which is preliminary data.</text>
</comment>
<evidence type="ECO:0008006" key="3">
    <source>
        <dbReference type="Google" id="ProtNLM"/>
    </source>
</evidence>
<reference evidence="1" key="2">
    <citation type="submission" date="2021-04" db="EMBL/GenBank/DDBJ databases">
        <authorList>
            <person name="Gilroy R."/>
        </authorList>
    </citation>
    <scope>NUCLEOTIDE SEQUENCE</scope>
    <source>
        <strain evidence="1">USASDec5-558</strain>
    </source>
</reference>
<dbReference type="InterPro" id="IPR007833">
    <property type="entry name" value="Capsule_polysaccharide_synth"/>
</dbReference>
<dbReference type="CDD" id="cd16440">
    <property type="entry name" value="beta_Kdo_transferase_KpsC_1"/>
    <property type="match status" value="1"/>
</dbReference>
<sequence>MSDLSAVLGSTNITSAYQYSPNKIPNYIVVHGLRSPIDSIVATNVAKNYNIPLFISEDGFLRSATTYVANCAHIYTRPVSFNFDPYGAYFDCTHHSLLKQYLNDPNLNLSAEQLSRARRCIEFLITNYLTKYNHQPINDHLLDHIKGKKVLVVDQSYGDMSIYRGGASDLTFKLMLEKACDENPDSTILVKTHPDVIASNKVKAYYANLVQTDNLKRLTDAINPISLIKQCDRVYVCTSQFGFEALMCGKDVQIFGRPFYAGYGVGTNRQTMQRQRQRSLEEIFYLAYIQYTHYINPFTQKPCEIEEAMESLVKLREQYWREYGSK</sequence>
<evidence type="ECO:0000313" key="2">
    <source>
        <dbReference type="Proteomes" id="UP000886829"/>
    </source>
</evidence>
<proteinExistence type="predicted"/>